<dbReference type="SUPFAM" id="SSF53335">
    <property type="entry name" value="S-adenosyl-L-methionine-dependent methyltransferases"/>
    <property type="match status" value="1"/>
</dbReference>
<evidence type="ECO:0000259" key="1">
    <source>
        <dbReference type="PROSITE" id="PS50123"/>
    </source>
</evidence>
<dbReference type="PROSITE" id="PS50123">
    <property type="entry name" value="CHER"/>
    <property type="match status" value="1"/>
</dbReference>
<dbReference type="InterPro" id="IPR022641">
    <property type="entry name" value="CheR_N"/>
</dbReference>
<evidence type="ECO:0000313" key="3">
    <source>
        <dbReference type="Proteomes" id="UP000243205"/>
    </source>
</evidence>
<dbReference type="Pfam" id="PF01739">
    <property type="entry name" value="CheR"/>
    <property type="match status" value="1"/>
</dbReference>
<reference evidence="3" key="1">
    <citation type="submission" date="2016-10" db="EMBL/GenBank/DDBJ databases">
        <authorList>
            <person name="Varghese N."/>
            <person name="Submissions S."/>
        </authorList>
    </citation>
    <scope>NUCLEOTIDE SEQUENCE [LARGE SCALE GENOMIC DNA]</scope>
    <source>
        <strain evidence="3">DSM 8987</strain>
    </source>
</reference>
<dbReference type="Gene3D" id="3.40.50.150">
    <property type="entry name" value="Vaccinia Virus protein VP39"/>
    <property type="match status" value="1"/>
</dbReference>
<keyword evidence="3" id="KW-1185">Reference proteome</keyword>
<dbReference type="SUPFAM" id="SSF47757">
    <property type="entry name" value="Chemotaxis receptor methyltransferase CheR, N-terminal domain"/>
    <property type="match status" value="1"/>
</dbReference>
<dbReference type="InterPro" id="IPR000780">
    <property type="entry name" value="CheR_MeTrfase"/>
</dbReference>
<dbReference type="PANTHER" id="PTHR24422">
    <property type="entry name" value="CHEMOTAXIS PROTEIN METHYLTRANSFERASE"/>
    <property type="match status" value="1"/>
</dbReference>
<proteinExistence type="predicted"/>
<protein>
    <submittedName>
        <fullName evidence="2">Chemotaxis protein methyltransferase CheR</fullName>
    </submittedName>
</protein>
<keyword evidence="2" id="KW-0808">Transferase</keyword>
<dbReference type="GO" id="GO:0032259">
    <property type="term" value="P:methylation"/>
    <property type="evidence" value="ECO:0007669"/>
    <property type="project" value="UniProtKB-KW"/>
</dbReference>
<dbReference type="GO" id="GO:0008757">
    <property type="term" value="F:S-adenosylmethionine-dependent methyltransferase activity"/>
    <property type="evidence" value="ECO:0007669"/>
    <property type="project" value="InterPro"/>
</dbReference>
<name>A0A1G7AE68_9BACT</name>
<accession>A0A1G7AE68</accession>
<organism evidence="2 3">
    <name type="scientific">Desulfuromonas thiophila</name>
    <dbReference type="NCBI Taxonomy" id="57664"/>
    <lineage>
        <taxon>Bacteria</taxon>
        <taxon>Pseudomonadati</taxon>
        <taxon>Thermodesulfobacteriota</taxon>
        <taxon>Desulfuromonadia</taxon>
        <taxon>Desulfuromonadales</taxon>
        <taxon>Desulfuromonadaceae</taxon>
        <taxon>Desulfuromonas</taxon>
    </lineage>
</organism>
<dbReference type="Proteomes" id="UP000243205">
    <property type="component" value="Unassembled WGS sequence"/>
</dbReference>
<dbReference type="AlphaFoldDB" id="A0A1G7AE68"/>
<dbReference type="Pfam" id="PF03705">
    <property type="entry name" value="CheR_N"/>
    <property type="match status" value="1"/>
</dbReference>
<keyword evidence="2" id="KW-0489">Methyltransferase</keyword>
<dbReference type="STRING" id="57664.SAMN05661003_1045"/>
<dbReference type="InterPro" id="IPR029063">
    <property type="entry name" value="SAM-dependent_MTases_sf"/>
</dbReference>
<feature type="domain" description="CheR-type methyltransferase" evidence="1">
    <location>
        <begin position="1"/>
        <end position="250"/>
    </location>
</feature>
<evidence type="ECO:0000313" key="2">
    <source>
        <dbReference type="EMBL" id="SDE13060.1"/>
    </source>
</evidence>
<dbReference type="PANTHER" id="PTHR24422:SF8">
    <property type="entry name" value="CHEMOTAXIS PROTEIN"/>
    <property type="match status" value="1"/>
</dbReference>
<sequence length="285" mass="32767">MEPINLEKLETELLLKALHDRYGYDFSHYAPASLNRRIASFLSKSGYQHTADLIPRLLRDRAFFNQLLFTISVTVTEMFRDPEFYRALRESILPVLRTYPSLRIWHAGCATGEEVYSMAILLQEEGIAEHCQLYATDINDDSLNQARQGIFNVDRMREYTLNYQQAGGLGSFSDYYHCRYDSAIMDSSLRQRITFANHNLVSDGIFGEMHLICCRNVLIYFDRELQDRALHLFADALTPRGFLCLGTKETPAFSTVADFFNPVAGASHCYQINDKHQTQNPIFTT</sequence>
<dbReference type="PRINTS" id="PR00996">
    <property type="entry name" value="CHERMTFRASE"/>
</dbReference>
<dbReference type="SMART" id="SM00138">
    <property type="entry name" value="MeTrc"/>
    <property type="match status" value="1"/>
</dbReference>
<dbReference type="RefSeq" id="WP_092077002.1">
    <property type="nucleotide sequence ID" value="NZ_FNAQ01000004.1"/>
</dbReference>
<dbReference type="EMBL" id="FNAQ01000004">
    <property type="protein sequence ID" value="SDE13060.1"/>
    <property type="molecule type" value="Genomic_DNA"/>
</dbReference>
<dbReference type="InterPro" id="IPR050903">
    <property type="entry name" value="Bact_Chemotaxis_MeTrfase"/>
</dbReference>
<dbReference type="OrthoDB" id="9786165at2"/>
<dbReference type="InterPro" id="IPR022642">
    <property type="entry name" value="CheR_C"/>
</dbReference>
<gene>
    <name evidence="2" type="ORF">SAMN05661003_1045</name>
</gene>